<name>M5Q313_DESAF</name>
<evidence type="ECO:0000313" key="3">
    <source>
        <dbReference type="Proteomes" id="UP000011922"/>
    </source>
</evidence>
<organism evidence="2 3">
    <name type="scientific">Desulfocurvibacter africanus PCS</name>
    <dbReference type="NCBI Taxonomy" id="1262666"/>
    <lineage>
        <taxon>Bacteria</taxon>
        <taxon>Pseudomonadati</taxon>
        <taxon>Thermodesulfobacteriota</taxon>
        <taxon>Desulfovibrionia</taxon>
        <taxon>Desulfovibrionales</taxon>
        <taxon>Desulfovibrionaceae</taxon>
        <taxon>Desulfocurvibacter</taxon>
    </lineage>
</organism>
<dbReference type="RefSeq" id="WP_005985231.1">
    <property type="nucleotide sequence ID" value="NZ_AOSV01000012.1"/>
</dbReference>
<gene>
    <name evidence="2" type="ORF">PCS_01271</name>
</gene>
<dbReference type="EMBL" id="AOSV01000012">
    <property type="protein sequence ID" value="EMG37878.1"/>
    <property type="molecule type" value="Genomic_DNA"/>
</dbReference>
<proteinExistence type="predicted"/>
<dbReference type="Gene3D" id="1.10.1200.10">
    <property type="entry name" value="ACP-like"/>
    <property type="match status" value="1"/>
</dbReference>
<evidence type="ECO:0000313" key="2">
    <source>
        <dbReference type="EMBL" id="EMG37878.1"/>
    </source>
</evidence>
<dbReference type="AlphaFoldDB" id="M5Q313"/>
<dbReference type="OrthoDB" id="5461029at2"/>
<dbReference type="InterPro" id="IPR036736">
    <property type="entry name" value="ACP-like_sf"/>
</dbReference>
<protein>
    <submittedName>
        <fullName evidence="2">Phosphopantetheine-containing protein</fullName>
    </submittedName>
</protein>
<evidence type="ECO:0000259" key="1">
    <source>
        <dbReference type="PROSITE" id="PS50075"/>
    </source>
</evidence>
<sequence>MSVTRDDLKKLLLAAGIKQDVVKGIEPDVPLTQQGVDSVDYPSLLETIKERLGVEIANEDACSLKTLSDFEKYLNKKK</sequence>
<accession>M5Q313</accession>
<dbReference type="PROSITE" id="PS50075">
    <property type="entry name" value="CARRIER"/>
    <property type="match status" value="1"/>
</dbReference>
<dbReference type="PATRIC" id="fig|1262666.3.peg.1291"/>
<dbReference type="Proteomes" id="UP000011922">
    <property type="component" value="Unassembled WGS sequence"/>
</dbReference>
<comment type="caution">
    <text evidence="2">The sequence shown here is derived from an EMBL/GenBank/DDBJ whole genome shotgun (WGS) entry which is preliminary data.</text>
</comment>
<feature type="domain" description="Carrier" evidence="1">
    <location>
        <begin position="3"/>
        <end position="78"/>
    </location>
</feature>
<reference evidence="2 3" key="1">
    <citation type="journal article" date="2013" name="Genome Announc.">
        <title>Draft Genome Sequence for Desulfovibrio africanus Strain PCS.</title>
        <authorList>
            <person name="Brown S.D."/>
            <person name="Utturkar S.M."/>
            <person name="Arkin A.P."/>
            <person name="Deutschbauer A.M."/>
            <person name="Elias D.A."/>
            <person name="Hazen T.C."/>
            <person name="Chakraborty R."/>
        </authorList>
    </citation>
    <scope>NUCLEOTIDE SEQUENCE [LARGE SCALE GENOMIC DNA]</scope>
    <source>
        <strain evidence="2 3">PCS</strain>
    </source>
</reference>
<dbReference type="SUPFAM" id="SSF47336">
    <property type="entry name" value="ACP-like"/>
    <property type="match status" value="1"/>
</dbReference>
<dbReference type="InterPro" id="IPR009081">
    <property type="entry name" value="PP-bd_ACP"/>
</dbReference>
<dbReference type="Pfam" id="PF00550">
    <property type="entry name" value="PP-binding"/>
    <property type="match status" value="1"/>
</dbReference>